<proteinExistence type="predicted"/>
<organism evidence="2 3">
    <name type="scientific">Acrobeloides nanus</name>
    <dbReference type="NCBI Taxonomy" id="290746"/>
    <lineage>
        <taxon>Eukaryota</taxon>
        <taxon>Metazoa</taxon>
        <taxon>Ecdysozoa</taxon>
        <taxon>Nematoda</taxon>
        <taxon>Chromadorea</taxon>
        <taxon>Rhabditida</taxon>
        <taxon>Tylenchina</taxon>
        <taxon>Cephalobomorpha</taxon>
        <taxon>Cephaloboidea</taxon>
        <taxon>Cephalobidae</taxon>
        <taxon>Acrobeloides</taxon>
    </lineage>
</organism>
<reference evidence="3" key="1">
    <citation type="submission" date="2022-11" db="UniProtKB">
        <authorList>
            <consortium name="WormBaseParasite"/>
        </authorList>
    </citation>
    <scope>IDENTIFICATION</scope>
</reference>
<evidence type="ECO:0000313" key="3">
    <source>
        <dbReference type="WBParaSite" id="ACRNAN_scaffold18868.g29723.t1"/>
    </source>
</evidence>
<sequence length="264" mass="30581">MANPLDDLRDMDLKGLIKKLKLVDDNFDEWLKDLGLLHRDRKCPYGDHEMKLGKEDGRLKWMCRKRDHRKSQPMDRIDNESEIEVKIEGATNRVASVTLESDSLSEAPLFARSKRRRKASKKDRRYNTFMDIDPKPLIKTELASTTKFSMDWEGMPQSDVSSGCSSCSDNQDADDEQSDWPGYKEEREQSAAALTTTSTSFLAPPTRTISNSIQKRIERFLYDPNQKEMLLHQIYKTTNIKKLVQNLPVQIQKRERGTILLKKI</sequence>
<evidence type="ECO:0000256" key="1">
    <source>
        <dbReference type="SAM" id="MobiDB-lite"/>
    </source>
</evidence>
<keyword evidence="2" id="KW-1185">Reference proteome</keyword>
<dbReference type="Proteomes" id="UP000887540">
    <property type="component" value="Unplaced"/>
</dbReference>
<protein>
    <submittedName>
        <fullName evidence="3">Uncharacterized protein</fullName>
    </submittedName>
</protein>
<accession>A0A914D5K8</accession>
<name>A0A914D5K8_9BILA</name>
<dbReference type="WBParaSite" id="ACRNAN_scaffold18868.g29723.t1">
    <property type="protein sequence ID" value="ACRNAN_scaffold18868.g29723.t1"/>
    <property type="gene ID" value="ACRNAN_scaffold18868.g29723"/>
</dbReference>
<evidence type="ECO:0000313" key="2">
    <source>
        <dbReference type="Proteomes" id="UP000887540"/>
    </source>
</evidence>
<feature type="region of interest" description="Disordered" evidence="1">
    <location>
        <begin position="152"/>
        <end position="185"/>
    </location>
</feature>
<dbReference type="AlphaFoldDB" id="A0A914D5K8"/>
<feature type="compositionally biased region" description="Low complexity" evidence="1">
    <location>
        <begin position="158"/>
        <end position="169"/>
    </location>
</feature>